<dbReference type="PANTHER" id="PTHR33755:SF7">
    <property type="entry name" value="TOXIN MODULE OF TOXIN-ANTITOXIN SYSTEM RELE_STBE FAMILY"/>
    <property type="match status" value="1"/>
</dbReference>
<dbReference type="RefSeq" id="WP_210225803.1">
    <property type="nucleotide sequence ID" value="NZ_CP072800.1"/>
</dbReference>
<evidence type="ECO:0000313" key="4">
    <source>
        <dbReference type="Proteomes" id="UP000672027"/>
    </source>
</evidence>
<dbReference type="Pfam" id="PF05016">
    <property type="entry name" value="ParE_toxin"/>
    <property type="match status" value="1"/>
</dbReference>
<keyword evidence="4" id="KW-1185">Reference proteome</keyword>
<dbReference type="InterPro" id="IPR035093">
    <property type="entry name" value="RelE/ParE_toxin_dom_sf"/>
</dbReference>
<evidence type="ECO:0000256" key="2">
    <source>
        <dbReference type="ARBA" id="ARBA00022649"/>
    </source>
</evidence>
<dbReference type="InterPro" id="IPR051803">
    <property type="entry name" value="TA_system_RelE-like_toxin"/>
</dbReference>
<organism evidence="3 4">
    <name type="scientific">Candidatus Thiothrix anitrata</name>
    <dbReference type="NCBI Taxonomy" id="2823902"/>
    <lineage>
        <taxon>Bacteria</taxon>
        <taxon>Pseudomonadati</taxon>
        <taxon>Pseudomonadota</taxon>
        <taxon>Gammaproteobacteria</taxon>
        <taxon>Thiotrichales</taxon>
        <taxon>Thiotrichaceae</taxon>
        <taxon>Thiothrix</taxon>
    </lineage>
</organism>
<dbReference type="PANTHER" id="PTHR33755">
    <property type="entry name" value="TOXIN PARE1-RELATED"/>
    <property type="match status" value="1"/>
</dbReference>
<sequence>MPQLIISDKARADIVRFHAFLKQQDVTAANNAVFTLLNAFGVLGGQPHIGRLVEDEPDLREFLVEFGNSGYVALYRYDSKRDAVVVLTIRHQREVGYQ</sequence>
<name>A0ABX7WZ37_9GAMM</name>
<reference evidence="3 4" key="1">
    <citation type="submission" date="2021-04" db="EMBL/GenBank/DDBJ databases">
        <title>Genomics, taxonomy and metabolism of representatives of sulfur bacteria of the genus Thiothrix: Thiothrix fructosivorans QT, Thiothrix unzii A1T and three new species, Thiothrix subterranea sp. nov., Thiothrix litoralis sp. nov. and 'Candidatus Thiothrix anitrata' sp. nov.</title>
        <authorList>
            <person name="Ravin N.V."/>
            <person name="Smolyakov D."/>
            <person name="Rudenko T.S."/>
            <person name="Mardanov A.V."/>
            <person name="Beletsky A.V."/>
            <person name="Markov N.D."/>
            <person name="Fomenkov A.I."/>
            <person name="Roberts R.J."/>
            <person name="Karnachuk O.V."/>
            <person name="Novikov A."/>
            <person name="Grabovich M.Y."/>
        </authorList>
    </citation>
    <scope>NUCLEOTIDE SEQUENCE [LARGE SCALE GENOMIC DNA]</scope>
    <source>
        <strain evidence="3 4">A52</strain>
    </source>
</reference>
<dbReference type="EMBL" id="CP072800">
    <property type="protein sequence ID" value="QTR48934.1"/>
    <property type="molecule type" value="Genomic_DNA"/>
</dbReference>
<accession>A0ABX7WZ37</accession>
<evidence type="ECO:0000256" key="1">
    <source>
        <dbReference type="ARBA" id="ARBA00006226"/>
    </source>
</evidence>
<comment type="similarity">
    <text evidence="1">Belongs to the RelE toxin family.</text>
</comment>
<gene>
    <name evidence="3" type="ORF">J8380_11675</name>
</gene>
<proteinExistence type="inferred from homology"/>
<dbReference type="InterPro" id="IPR007712">
    <property type="entry name" value="RelE/ParE_toxin"/>
</dbReference>
<keyword evidence="2" id="KW-1277">Toxin-antitoxin system</keyword>
<dbReference type="Gene3D" id="3.30.2310.20">
    <property type="entry name" value="RelE-like"/>
    <property type="match status" value="1"/>
</dbReference>
<dbReference type="Proteomes" id="UP000672027">
    <property type="component" value="Chromosome"/>
</dbReference>
<protein>
    <submittedName>
        <fullName evidence="3">Type II toxin-antitoxin system RelE/ParE family toxin</fullName>
    </submittedName>
</protein>
<evidence type="ECO:0000313" key="3">
    <source>
        <dbReference type="EMBL" id="QTR48934.1"/>
    </source>
</evidence>